<evidence type="ECO:0000256" key="1">
    <source>
        <dbReference type="SAM" id="Phobius"/>
    </source>
</evidence>
<evidence type="ECO:0000313" key="3">
    <source>
        <dbReference type="Proteomes" id="UP001055940"/>
    </source>
</evidence>
<gene>
    <name evidence="2" type="ORF">NE857_06635</name>
</gene>
<reference evidence="2" key="1">
    <citation type="submission" date="2022-06" db="EMBL/GenBank/DDBJ databases">
        <authorList>
            <person name="Ping M."/>
        </authorList>
    </citation>
    <scope>NUCLEOTIDE SEQUENCE</scope>
    <source>
        <strain evidence="2">JCM11759T</strain>
    </source>
</reference>
<organism evidence="2 3">
    <name type="scientific">Nocardiopsis exhalans</name>
    <dbReference type="NCBI Taxonomy" id="163604"/>
    <lineage>
        <taxon>Bacteria</taxon>
        <taxon>Bacillati</taxon>
        <taxon>Actinomycetota</taxon>
        <taxon>Actinomycetes</taxon>
        <taxon>Streptosporangiales</taxon>
        <taxon>Nocardiopsidaceae</taxon>
        <taxon>Nocardiopsis</taxon>
    </lineage>
</organism>
<dbReference type="EMBL" id="CP099837">
    <property type="protein sequence ID" value="USY21291.1"/>
    <property type="molecule type" value="Genomic_DNA"/>
</dbReference>
<feature type="transmembrane region" description="Helical" evidence="1">
    <location>
        <begin position="6"/>
        <end position="22"/>
    </location>
</feature>
<proteinExistence type="predicted"/>
<keyword evidence="1" id="KW-0812">Transmembrane</keyword>
<name>A0ABY5DC01_9ACTN</name>
<evidence type="ECO:0000313" key="2">
    <source>
        <dbReference type="EMBL" id="USY21291.1"/>
    </source>
</evidence>
<dbReference type="Proteomes" id="UP001055940">
    <property type="component" value="Chromosome"/>
</dbReference>
<protein>
    <submittedName>
        <fullName evidence="2">Uncharacterized protein</fullName>
    </submittedName>
</protein>
<accession>A0ABY5DC01</accession>
<keyword evidence="1" id="KW-0472">Membrane</keyword>
<keyword evidence="1" id="KW-1133">Transmembrane helix</keyword>
<keyword evidence="3" id="KW-1185">Reference proteome</keyword>
<dbReference type="RefSeq" id="WP_254420209.1">
    <property type="nucleotide sequence ID" value="NZ_BAAAJB010000001.1"/>
</dbReference>
<sequence length="94" mass="10686">MLFLSVGVYAFIIWVLLAYYIGENEWHPEDFAFGVFCSFGVFSGAHLRSVAERDLLEAIRLIPLVRPAHSGAPVNHRTPGRPRGAFYVIYFTRI</sequence>